<accession>A0AA38VYA8</accession>
<comment type="caution">
    <text evidence="8">The sequence shown here is derived from an EMBL/GenBank/DDBJ whole genome shotgun (WGS) entry which is preliminary data.</text>
</comment>
<evidence type="ECO:0000313" key="9">
    <source>
        <dbReference type="Proteomes" id="UP001174691"/>
    </source>
</evidence>
<dbReference type="GO" id="GO:0016020">
    <property type="term" value="C:membrane"/>
    <property type="evidence" value="ECO:0007669"/>
    <property type="project" value="UniProtKB-SubCell"/>
</dbReference>
<dbReference type="Pfam" id="PF16016">
    <property type="entry name" value="VASt"/>
    <property type="match status" value="1"/>
</dbReference>
<feature type="domain" description="PH" evidence="6">
    <location>
        <begin position="333"/>
        <end position="432"/>
    </location>
</feature>
<evidence type="ECO:0000313" key="8">
    <source>
        <dbReference type="EMBL" id="KAJ9158394.1"/>
    </source>
</evidence>
<dbReference type="PROSITE" id="PS51778">
    <property type="entry name" value="VAST"/>
    <property type="match status" value="1"/>
</dbReference>
<feature type="compositionally biased region" description="Low complexity" evidence="5">
    <location>
        <begin position="1"/>
        <end position="18"/>
    </location>
</feature>
<dbReference type="PROSITE" id="PS50003">
    <property type="entry name" value="PH_DOMAIN"/>
    <property type="match status" value="1"/>
</dbReference>
<dbReference type="PANTHER" id="PTHR14248">
    <property type="entry name" value="CYCLIN Y, ISOFORM A"/>
    <property type="match status" value="1"/>
</dbReference>
<keyword evidence="4" id="KW-0472">Membrane</keyword>
<organism evidence="8 9">
    <name type="scientific">Coniochaeta hoffmannii</name>
    <dbReference type="NCBI Taxonomy" id="91930"/>
    <lineage>
        <taxon>Eukaryota</taxon>
        <taxon>Fungi</taxon>
        <taxon>Dikarya</taxon>
        <taxon>Ascomycota</taxon>
        <taxon>Pezizomycotina</taxon>
        <taxon>Sordariomycetes</taxon>
        <taxon>Sordariomycetidae</taxon>
        <taxon>Coniochaetales</taxon>
        <taxon>Coniochaetaceae</taxon>
        <taxon>Coniochaeta</taxon>
    </lineage>
</organism>
<evidence type="ECO:0000256" key="2">
    <source>
        <dbReference type="ARBA" id="ARBA00022692"/>
    </source>
</evidence>
<gene>
    <name evidence="8" type="ORF">NKR19_g3287</name>
</gene>
<name>A0AA38VYA8_9PEZI</name>
<evidence type="ECO:0000256" key="4">
    <source>
        <dbReference type="ARBA" id="ARBA00023136"/>
    </source>
</evidence>
<dbReference type="InterPro" id="IPR031968">
    <property type="entry name" value="VASt"/>
</dbReference>
<feature type="region of interest" description="Disordered" evidence="5">
    <location>
        <begin position="888"/>
        <end position="912"/>
    </location>
</feature>
<evidence type="ECO:0000259" key="6">
    <source>
        <dbReference type="PROSITE" id="PS50003"/>
    </source>
</evidence>
<dbReference type="Proteomes" id="UP001174691">
    <property type="component" value="Unassembled WGS sequence"/>
</dbReference>
<feature type="compositionally biased region" description="Low complexity" evidence="5">
    <location>
        <begin position="890"/>
        <end position="899"/>
    </location>
</feature>
<evidence type="ECO:0000256" key="1">
    <source>
        <dbReference type="ARBA" id="ARBA00004370"/>
    </source>
</evidence>
<comment type="subcellular location">
    <subcellularLocation>
        <location evidence="1">Membrane</location>
    </subcellularLocation>
</comment>
<proteinExistence type="predicted"/>
<dbReference type="InterPro" id="IPR001849">
    <property type="entry name" value="PH_domain"/>
</dbReference>
<feature type="domain" description="VASt" evidence="7">
    <location>
        <begin position="951"/>
        <end position="1124"/>
    </location>
</feature>
<dbReference type="CDD" id="cd13280">
    <property type="entry name" value="PH_SIP3"/>
    <property type="match status" value="1"/>
</dbReference>
<keyword evidence="2" id="KW-0812">Transmembrane</keyword>
<dbReference type="Pfam" id="PF16746">
    <property type="entry name" value="BAR_3"/>
    <property type="match status" value="1"/>
</dbReference>
<dbReference type="InterPro" id="IPR042067">
    <property type="entry name" value="Sip3_PH"/>
</dbReference>
<dbReference type="InterPro" id="IPR039463">
    <property type="entry name" value="Sip3/Lam1_BAR"/>
</dbReference>
<dbReference type="InterPro" id="IPR004148">
    <property type="entry name" value="BAR_dom"/>
</dbReference>
<feature type="region of interest" description="Disordered" evidence="5">
    <location>
        <begin position="467"/>
        <end position="501"/>
    </location>
</feature>
<keyword evidence="9" id="KW-1185">Reference proteome</keyword>
<sequence length="1427" mass="157023">MADTAPPGAAGKGPASPTTAPPPAPPAAAAAGQPSLASPAIPVGLNEASLDSPTFRALTVHFSEQLDAIERWLESYMRSTSKLTHDMLALEGTINDYLSKLVPPLATSSAAGGSVDALLDPDYTLLALGRAADGAREWWSGILASTRKLEGLSVEPIKSFVSGDLKSFKEVRRTLDAAQKTFDTTLARYVAQSKTKEPSSLREDAFAVYETRKAYLRASLDFCMIAPQLRFTLDKLLVRVSADVYKETRRGGGDGATDWSEEMERIRGWSKEMEASEAVFRRELQIARRDIGESTLLAIKPSRELDDYSASTVPFLGSRGPMSVQRKDQAAVISEKQGWLFLRVLSGKPVRTSWIRRWYYCRDGTFGWLVQGPLGVVQGDEIGVLLCSVKPAVGEDRRFCFEVKTKTQTLMLQAETQAQLIEWLEVFEVAKKKAFEMSMGRDNSALPGGVDPAFAITPASIPEFSAKSLEGSDDGFSPPERMGTLPVPGPDGTIASRASFDVNNAAPRRSLTTLGTALAREEGESGREHAARLMQKLDLHRKSGASSTDASPAPPAGAGGIASLISASHTLIPSYGTPTLVPAPSPRQAPPNLSLLLEQRPGSLAPNTLARSPVPTYLSKNAVTAAAERGIATDGPRSIAAAVMANYWGTNPWSSMYNDRSATAKLHDTHDPFVQSTTQTLLPADGSLQSPISPVTPTTPLHRKAMSADAKIGELAVLDKRNTEQFPPGYPNELKAHAAQFRLLFPTVPVDEKLVLVFNAAWTSASGNSKEVKSLAGNGRIYVTSDNMYFYGHQMGLVVAYIISLDVITEVTAAPGRDCDYIFLHLGQDMNDTGLTRITIKVFLENLPLLHSRLNLLIDDLQAEEPMDLMELVNALINLEKEEYEKKSPSVESWEEVSSQTPHDDGTAHGKPVSRRVHELGQRYRSQKSARPHVAKFQLPAHPVIYEPEGMGKPVAGRHFEISAKACFHVLFGDKSFIFPKLYFERRAIEIAQGPWELQDHGALTRQFKFKVDYVDMLGRKKPGEVTDTQTIDVFHDHITYVVTHTRTPWHLPHSQAFKIVTKIVITHVAKSKCKLAVFTAVDWSKNKAPTFSKNLVNRQAADDAVNDAEELAEIATDQVRRLGPHSRTKRAIQVYGNIGQQTQVVVFTPSEADLHKKEQMIEPRTLTAMVIETVRSFMESAITSVMMWAFAGVKAVFSVVTAHRLILLLLGASVLYNMVVMSQVGSTWWTERKAARYMSRIGVGPNVMMSKAVYLADLEEASRGTSLELSVPSDSKCYSTYQSIVNSTDMDAPYEVSSMPSASQGAARRLRRTRQRLGSYRHDLIVAMRIVNGVEREVIQSEWENWLADENAHCEQVLSILQQPGQKGKDGLEEVPSKKQQQQLQRVLQRRGGQQGMQELRKWHQEYCGSCYADRLALLAQRSSLL</sequence>
<dbReference type="InterPro" id="IPR027267">
    <property type="entry name" value="AH/BAR_dom_sf"/>
</dbReference>
<reference evidence="8" key="1">
    <citation type="submission" date="2022-07" db="EMBL/GenBank/DDBJ databases">
        <title>Fungi with potential for degradation of polypropylene.</title>
        <authorList>
            <person name="Gostincar C."/>
        </authorList>
    </citation>
    <scope>NUCLEOTIDE SEQUENCE</scope>
    <source>
        <strain evidence="8">EXF-13287</strain>
    </source>
</reference>
<dbReference type="EMBL" id="JANBVN010000036">
    <property type="protein sequence ID" value="KAJ9158394.1"/>
    <property type="molecule type" value="Genomic_DNA"/>
</dbReference>
<dbReference type="SUPFAM" id="SSF50729">
    <property type="entry name" value="PH domain-like"/>
    <property type="match status" value="1"/>
</dbReference>
<dbReference type="GO" id="GO:0005737">
    <property type="term" value="C:cytoplasm"/>
    <property type="evidence" value="ECO:0007669"/>
    <property type="project" value="InterPro"/>
</dbReference>
<dbReference type="SUPFAM" id="SSF103657">
    <property type="entry name" value="BAR/IMD domain-like"/>
    <property type="match status" value="1"/>
</dbReference>
<dbReference type="SMART" id="SM00233">
    <property type="entry name" value="PH"/>
    <property type="match status" value="1"/>
</dbReference>
<evidence type="ECO:0000256" key="5">
    <source>
        <dbReference type="SAM" id="MobiDB-lite"/>
    </source>
</evidence>
<feature type="region of interest" description="Disordered" evidence="5">
    <location>
        <begin position="1"/>
        <end position="35"/>
    </location>
</feature>
<protein>
    <submittedName>
        <fullName evidence="8">PH domain-containing protein</fullName>
    </submittedName>
</protein>
<dbReference type="CDD" id="cd07609">
    <property type="entry name" value="BAR_SIP3_fungi"/>
    <property type="match status" value="1"/>
</dbReference>
<dbReference type="Gene3D" id="2.30.29.30">
    <property type="entry name" value="Pleckstrin-homology domain (PH domain)/Phosphotyrosine-binding domain (PTB)"/>
    <property type="match status" value="1"/>
</dbReference>
<evidence type="ECO:0000259" key="7">
    <source>
        <dbReference type="PROSITE" id="PS51778"/>
    </source>
</evidence>
<keyword evidence="3" id="KW-1133">Transmembrane helix</keyword>
<dbReference type="InterPro" id="IPR011993">
    <property type="entry name" value="PH-like_dom_sf"/>
</dbReference>
<evidence type="ECO:0000256" key="3">
    <source>
        <dbReference type="ARBA" id="ARBA00022989"/>
    </source>
</evidence>
<dbReference type="Gene3D" id="1.20.1270.60">
    <property type="entry name" value="Arfaptin homology (AH) domain/BAR domain"/>
    <property type="match status" value="1"/>
</dbReference>